<evidence type="ECO:0000313" key="5">
    <source>
        <dbReference type="EMBL" id="THG97111.1"/>
    </source>
</evidence>
<evidence type="ECO:0000256" key="1">
    <source>
        <dbReference type="ARBA" id="ARBA00011062"/>
    </source>
</evidence>
<dbReference type="InterPro" id="IPR002828">
    <property type="entry name" value="SurE-like_Pase/nucleotidase"/>
</dbReference>
<dbReference type="SUPFAM" id="SSF64167">
    <property type="entry name" value="SurE-like"/>
    <property type="match status" value="1"/>
</dbReference>
<protein>
    <recommendedName>
        <fullName evidence="4">Survival protein SurE-like phosphatase/nucleotidase domain-containing protein</fullName>
    </recommendedName>
</protein>
<dbReference type="InterPro" id="IPR036523">
    <property type="entry name" value="SurE-like_sf"/>
</dbReference>
<keyword evidence="2" id="KW-0479">Metal-binding</keyword>
<dbReference type="PANTHER" id="PTHR30457:SF0">
    <property type="entry name" value="PHOSPHATASE, PUTATIVE (AFU_ORTHOLOGUE AFUA_4G01070)-RELATED"/>
    <property type="match status" value="1"/>
</dbReference>
<feature type="domain" description="Survival protein SurE-like phosphatase/nucleotidase" evidence="4">
    <location>
        <begin position="30"/>
        <end position="166"/>
    </location>
</feature>
<reference evidence="5 6" key="1">
    <citation type="submission" date="2019-02" db="EMBL/GenBank/DDBJ databases">
        <title>Genome sequencing of the rare red list fungi Phlebia centrifuga.</title>
        <authorList>
            <person name="Buettner E."/>
            <person name="Kellner H."/>
        </authorList>
    </citation>
    <scope>NUCLEOTIDE SEQUENCE [LARGE SCALE GENOMIC DNA]</scope>
    <source>
        <strain evidence="5 6">DSM 108282</strain>
    </source>
</reference>
<evidence type="ECO:0000256" key="2">
    <source>
        <dbReference type="ARBA" id="ARBA00022723"/>
    </source>
</evidence>
<dbReference type="PANTHER" id="PTHR30457">
    <property type="entry name" value="5'-NUCLEOTIDASE SURE"/>
    <property type="match status" value="1"/>
</dbReference>
<organism evidence="5 6">
    <name type="scientific">Hermanssonia centrifuga</name>
    <dbReference type="NCBI Taxonomy" id="98765"/>
    <lineage>
        <taxon>Eukaryota</taxon>
        <taxon>Fungi</taxon>
        <taxon>Dikarya</taxon>
        <taxon>Basidiomycota</taxon>
        <taxon>Agaricomycotina</taxon>
        <taxon>Agaricomycetes</taxon>
        <taxon>Polyporales</taxon>
        <taxon>Meruliaceae</taxon>
        <taxon>Hermanssonia</taxon>
    </lineage>
</organism>
<comment type="similarity">
    <text evidence="1">Belongs to the SurE nucleotidase family.</text>
</comment>
<keyword evidence="6" id="KW-1185">Reference proteome</keyword>
<dbReference type="EMBL" id="SGPJ01000188">
    <property type="protein sequence ID" value="THG97111.1"/>
    <property type="molecule type" value="Genomic_DNA"/>
</dbReference>
<dbReference type="AlphaFoldDB" id="A0A4S4KG06"/>
<proteinExistence type="inferred from homology"/>
<evidence type="ECO:0000313" key="6">
    <source>
        <dbReference type="Proteomes" id="UP000309038"/>
    </source>
</evidence>
<dbReference type="Gene3D" id="3.40.1210.10">
    <property type="entry name" value="Survival protein SurE-like phosphatase/nucleotidase"/>
    <property type="match status" value="1"/>
</dbReference>
<keyword evidence="3" id="KW-0378">Hydrolase</keyword>
<dbReference type="GO" id="GO:0046872">
    <property type="term" value="F:metal ion binding"/>
    <property type="evidence" value="ECO:0007669"/>
    <property type="project" value="UniProtKB-KW"/>
</dbReference>
<name>A0A4S4KG06_9APHY</name>
<gene>
    <name evidence="5" type="ORF">EW026_g4835</name>
</gene>
<dbReference type="Proteomes" id="UP000309038">
    <property type="component" value="Unassembled WGS sequence"/>
</dbReference>
<sequence>MSTTPTPLTEPCEFNSCPTGSPAEGFNASDTRLNYVNAFPVDSIRFGIETLAPTFFGDAKPDFVASGPNIGGNTGFSVFGSGTIGAAFEAAKEGIPSAAFSASGGTQHEAWTDLTTAPTSPSVLSAISYSSLAVKFLSALFAQPPSSAVLPPGVILNVNFPPLSDTYTVLDRSQEGAIAKWLRRLIRILNYQLLFEGAGSNPAGVEFVLTCMIEI</sequence>
<dbReference type="Pfam" id="PF01975">
    <property type="entry name" value="SurE"/>
    <property type="match status" value="1"/>
</dbReference>
<dbReference type="GO" id="GO:0008252">
    <property type="term" value="F:nucleotidase activity"/>
    <property type="evidence" value="ECO:0007669"/>
    <property type="project" value="InterPro"/>
</dbReference>
<accession>A0A4S4KG06</accession>
<dbReference type="InterPro" id="IPR030048">
    <property type="entry name" value="SurE"/>
</dbReference>
<evidence type="ECO:0000256" key="3">
    <source>
        <dbReference type="ARBA" id="ARBA00022801"/>
    </source>
</evidence>
<comment type="caution">
    <text evidence="5">The sequence shown here is derived from an EMBL/GenBank/DDBJ whole genome shotgun (WGS) entry which is preliminary data.</text>
</comment>
<evidence type="ECO:0000259" key="4">
    <source>
        <dbReference type="Pfam" id="PF01975"/>
    </source>
</evidence>